<evidence type="ECO:0000313" key="3">
    <source>
        <dbReference type="Proteomes" id="UP000762676"/>
    </source>
</evidence>
<dbReference type="PANTHER" id="PTHR21301:SF12">
    <property type="match status" value="1"/>
</dbReference>
<keyword evidence="2" id="KW-0808">Transferase</keyword>
<proteinExistence type="predicted"/>
<dbReference type="PANTHER" id="PTHR21301">
    <property type="entry name" value="REVERSE TRANSCRIPTASE"/>
    <property type="match status" value="1"/>
</dbReference>
<organism evidence="2 3">
    <name type="scientific">Elysia marginata</name>
    <dbReference type="NCBI Taxonomy" id="1093978"/>
    <lineage>
        <taxon>Eukaryota</taxon>
        <taxon>Metazoa</taxon>
        <taxon>Spiralia</taxon>
        <taxon>Lophotrochozoa</taxon>
        <taxon>Mollusca</taxon>
        <taxon>Gastropoda</taxon>
        <taxon>Heterobranchia</taxon>
        <taxon>Euthyneura</taxon>
        <taxon>Panpulmonata</taxon>
        <taxon>Sacoglossa</taxon>
        <taxon>Placobranchoidea</taxon>
        <taxon>Plakobranchidae</taxon>
        <taxon>Elysia</taxon>
    </lineage>
</organism>
<keyword evidence="3" id="KW-1185">Reference proteome</keyword>
<dbReference type="AlphaFoldDB" id="A0AAV4GJ58"/>
<keyword evidence="2" id="KW-0418">Kinase</keyword>
<reference evidence="2 3" key="1">
    <citation type="journal article" date="2021" name="Elife">
        <title>Chloroplast acquisition without the gene transfer in kleptoplastic sea slugs, Plakobranchus ocellatus.</title>
        <authorList>
            <person name="Maeda T."/>
            <person name="Takahashi S."/>
            <person name="Yoshida T."/>
            <person name="Shimamura S."/>
            <person name="Takaki Y."/>
            <person name="Nagai Y."/>
            <person name="Toyoda A."/>
            <person name="Suzuki Y."/>
            <person name="Arimoto A."/>
            <person name="Ishii H."/>
            <person name="Satoh N."/>
            <person name="Nishiyama T."/>
            <person name="Hasebe M."/>
            <person name="Maruyama T."/>
            <person name="Minagawa J."/>
            <person name="Obokata J."/>
            <person name="Shigenobu S."/>
        </authorList>
    </citation>
    <scope>NUCLEOTIDE SEQUENCE [LARGE SCALE GENOMIC DNA]</scope>
</reference>
<accession>A0AAV4GJ58</accession>
<protein>
    <submittedName>
        <fullName evidence="2">Inositol hexakisphosphate and diphosphoinositol-pentakisphosphate kinase 2</fullName>
    </submittedName>
</protein>
<dbReference type="Proteomes" id="UP000762676">
    <property type="component" value="Unassembled WGS sequence"/>
</dbReference>
<dbReference type="EMBL" id="BMAT01008453">
    <property type="protein sequence ID" value="GFR85304.1"/>
    <property type="molecule type" value="Genomic_DNA"/>
</dbReference>
<gene>
    <name evidence="2" type="ORF">ElyMa_004170300</name>
</gene>
<name>A0AAV4GJ58_9GAST</name>
<feature type="compositionally biased region" description="Basic and acidic residues" evidence="1">
    <location>
        <begin position="154"/>
        <end position="169"/>
    </location>
</feature>
<sequence length="239" mass="27707">MGSYYGAETCEFVGLFLLSQLKEIDANVGLYRDDGLAACRLTPRQAENTKKRICEVFQNYGLTITIEANKKIVNFLNVTLDLRNDSYKPYKKPNDNVSYIHKCSNHPPVVIKNLPKSVMKRINTNLKNEEIFNHAAPIYTEALKRSGFNQNFKFNKDKEENNKNKEDRKKRSRKITWFNPPFSDSVSSNVAKIFFSMIDRHFPKTNKLHKTFNRVKVSYICMPNVNQTSTYITTGCNLR</sequence>
<comment type="caution">
    <text evidence="2">The sequence shown here is derived from an EMBL/GenBank/DDBJ whole genome shotgun (WGS) entry which is preliminary data.</text>
</comment>
<feature type="region of interest" description="Disordered" evidence="1">
    <location>
        <begin position="153"/>
        <end position="172"/>
    </location>
</feature>
<dbReference type="GO" id="GO:0016301">
    <property type="term" value="F:kinase activity"/>
    <property type="evidence" value="ECO:0007669"/>
    <property type="project" value="UniProtKB-KW"/>
</dbReference>
<evidence type="ECO:0000313" key="2">
    <source>
        <dbReference type="EMBL" id="GFR85304.1"/>
    </source>
</evidence>
<evidence type="ECO:0000256" key="1">
    <source>
        <dbReference type="SAM" id="MobiDB-lite"/>
    </source>
</evidence>